<feature type="compositionally biased region" description="Low complexity" evidence="1">
    <location>
        <begin position="102"/>
        <end position="115"/>
    </location>
</feature>
<keyword evidence="3" id="KW-1185">Reference proteome</keyword>
<dbReference type="RefSeq" id="XP_002949659.1">
    <property type="nucleotide sequence ID" value="XM_002949613.1"/>
</dbReference>
<dbReference type="InterPro" id="IPR011990">
    <property type="entry name" value="TPR-like_helical_dom_sf"/>
</dbReference>
<dbReference type="AlphaFoldDB" id="D8TTK0"/>
<organism evidence="3">
    <name type="scientific">Volvox carteri f. nagariensis</name>
    <dbReference type="NCBI Taxonomy" id="3068"/>
    <lineage>
        <taxon>Eukaryota</taxon>
        <taxon>Viridiplantae</taxon>
        <taxon>Chlorophyta</taxon>
        <taxon>core chlorophytes</taxon>
        <taxon>Chlorophyceae</taxon>
        <taxon>CS clade</taxon>
        <taxon>Chlamydomonadales</taxon>
        <taxon>Volvocaceae</taxon>
        <taxon>Volvox</taxon>
    </lineage>
</organism>
<dbReference type="Proteomes" id="UP000001058">
    <property type="component" value="Unassembled WGS sequence"/>
</dbReference>
<dbReference type="eggNOG" id="ENOG502SFQX">
    <property type="taxonomic scope" value="Eukaryota"/>
</dbReference>
<evidence type="ECO:0008006" key="4">
    <source>
        <dbReference type="Google" id="ProtNLM"/>
    </source>
</evidence>
<dbReference type="EMBL" id="GL378336">
    <property type="protein sequence ID" value="EFJ49211.1"/>
    <property type="molecule type" value="Genomic_DNA"/>
</dbReference>
<dbReference type="STRING" id="3068.D8TTK0"/>
<protein>
    <recommendedName>
        <fullName evidence="4">MalT-like TPR region domain-containing protein</fullName>
    </recommendedName>
</protein>
<proteinExistence type="predicted"/>
<dbReference type="GeneID" id="9616436"/>
<accession>D8TTK0</accession>
<gene>
    <name evidence="2" type="ORF">VOLCADRAFT_90132</name>
</gene>
<evidence type="ECO:0000313" key="2">
    <source>
        <dbReference type="EMBL" id="EFJ49211.1"/>
    </source>
</evidence>
<sequence length="361" mass="36924">MAVDVLMSGLSYTSPQTDPVGSARLHLAIAQLEANRNHWVKAQEQAASSTRLAAAAAPSSEAARDLTLAAGSLATRASLILGHDQDAQSLATECERALRAAGPSTSPSGTQQPPGGFEGPGGAPFSRNTAHIRSLGLRAIAMQGSAASSADAAAAGDLLAAALGPDPAAATRADQRLADAAHAVGLLRALQGRREESEAALTAAADAAGVAPAEGASASPSSWAQQQHNREVAADALTGQAQILMKAREWGEAEERMGEALKAAEAAHGDKSPSLAPLLTLLGYTYSRSARVTFAEGLYRGEAARWEGCARQFWAASGELAGCEIEAVLGGEGHLKGEGPEGSGVLISTQFRRAWLCLPLP</sequence>
<reference evidence="2 3" key="1">
    <citation type="journal article" date="2010" name="Science">
        <title>Genomic analysis of organismal complexity in the multicellular green alga Volvox carteri.</title>
        <authorList>
            <person name="Prochnik S.E."/>
            <person name="Umen J."/>
            <person name="Nedelcu A.M."/>
            <person name="Hallmann A."/>
            <person name="Miller S.M."/>
            <person name="Nishii I."/>
            <person name="Ferris P."/>
            <person name="Kuo A."/>
            <person name="Mitros T."/>
            <person name="Fritz-Laylin L.K."/>
            <person name="Hellsten U."/>
            <person name="Chapman J."/>
            <person name="Simakov O."/>
            <person name="Rensing S.A."/>
            <person name="Terry A."/>
            <person name="Pangilinan J."/>
            <person name="Kapitonov V."/>
            <person name="Jurka J."/>
            <person name="Salamov A."/>
            <person name="Shapiro H."/>
            <person name="Schmutz J."/>
            <person name="Grimwood J."/>
            <person name="Lindquist E."/>
            <person name="Lucas S."/>
            <person name="Grigoriev I.V."/>
            <person name="Schmitt R."/>
            <person name="Kirk D."/>
            <person name="Rokhsar D.S."/>
        </authorList>
    </citation>
    <scope>NUCLEOTIDE SEQUENCE [LARGE SCALE GENOMIC DNA]</scope>
    <source>
        <strain evidence="3">f. Nagariensis / Eve</strain>
    </source>
</reference>
<dbReference type="KEGG" id="vcn:VOLCADRAFT_90132"/>
<dbReference type="Gene3D" id="1.25.40.10">
    <property type="entry name" value="Tetratricopeptide repeat domain"/>
    <property type="match status" value="1"/>
</dbReference>
<feature type="region of interest" description="Disordered" evidence="1">
    <location>
        <begin position="97"/>
        <end position="128"/>
    </location>
</feature>
<dbReference type="InParanoid" id="D8TTK0"/>
<dbReference type="OrthoDB" id="513975at2759"/>
<evidence type="ECO:0000313" key="3">
    <source>
        <dbReference type="Proteomes" id="UP000001058"/>
    </source>
</evidence>
<name>D8TTK0_VOLCA</name>
<evidence type="ECO:0000256" key="1">
    <source>
        <dbReference type="SAM" id="MobiDB-lite"/>
    </source>
</evidence>